<dbReference type="EMBL" id="JAYJJU010000062">
    <property type="protein sequence ID" value="MEB3035148.1"/>
    <property type="molecule type" value="Genomic_DNA"/>
</dbReference>
<feature type="compositionally biased region" description="Low complexity" evidence="1">
    <location>
        <begin position="45"/>
        <end position="55"/>
    </location>
</feature>
<comment type="caution">
    <text evidence="3">The sequence shown here is derived from an EMBL/GenBank/DDBJ whole genome shotgun (WGS) entry which is preliminary data.</text>
</comment>
<evidence type="ECO:0000256" key="1">
    <source>
        <dbReference type="SAM" id="MobiDB-lite"/>
    </source>
</evidence>
<feature type="region of interest" description="Disordered" evidence="1">
    <location>
        <begin position="99"/>
        <end position="122"/>
    </location>
</feature>
<protein>
    <recommendedName>
        <fullName evidence="2">PPE-PPW subfamily C-terminal domain-containing protein</fullName>
    </recommendedName>
</protein>
<accession>A0ABU5Y4P8</accession>
<feature type="compositionally biased region" description="Low complexity" evidence="1">
    <location>
        <begin position="105"/>
        <end position="115"/>
    </location>
</feature>
<name>A0ABU5Y4P8_9MYCO</name>
<dbReference type="Pfam" id="PF18878">
    <property type="entry name" value="PPE-PPW"/>
    <property type="match status" value="1"/>
</dbReference>
<keyword evidence="4" id="KW-1185">Reference proteome</keyword>
<gene>
    <name evidence="3" type="ORF">KV113_26790</name>
</gene>
<evidence type="ECO:0000259" key="2">
    <source>
        <dbReference type="Pfam" id="PF18878"/>
    </source>
</evidence>
<feature type="domain" description="PPE-PPW subfamily C-terminal" evidence="2">
    <location>
        <begin position="87"/>
        <end position="113"/>
    </location>
</feature>
<evidence type="ECO:0000313" key="4">
    <source>
        <dbReference type="Proteomes" id="UP001298593"/>
    </source>
</evidence>
<dbReference type="InterPro" id="IPR043641">
    <property type="entry name" value="PPE-PPW_C"/>
</dbReference>
<reference evidence="3 4" key="1">
    <citation type="submission" date="2023-12" db="EMBL/GenBank/DDBJ databases">
        <title>Description of new species of Mycobacterium terrae complex isolated from sewage at the Sao Paulo Zoological Park Foundation in Brazil.</title>
        <authorList>
            <person name="Romagnoli C.L."/>
            <person name="Conceicao E.C."/>
            <person name="Machado E."/>
            <person name="Barreto L.B.P.F."/>
            <person name="Sharma A."/>
            <person name="Silva N.M."/>
            <person name="Marques L.E."/>
            <person name="Juliana M.A."/>
            <person name="Lourenco M.C.S."/>
            <person name="Digiampietri L.A."/>
            <person name="Suffys P.N."/>
            <person name="Viana-Niero C."/>
        </authorList>
    </citation>
    <scope>NUCLEOTIDE SEQUENCE [LARGE SCALE GENOMIC DNA]</scope>
    <source>
        <strain evidence="3 4">MYC340</strain>
    </source>
</reference>
<dbReference type="Proteomes" id="UP001298593">
    <property type="component" value="Unassembled WGS sequence"/>
</dbReference>
<organism evidence="3 4">
    <name type="scientific">[Mycobacterium] nativiensis</name>
    <dbReference type="NCBI Taxonomy" id="2855503"/>
    <lineage>
        <taxon>Bacteria</taxon>
        <taxon>Bacillati</taxon>
        <taxon>Actinomycetota</taxon>
        <taxon>Actinomycetes</taxon>
        <taxon>Mycobacteriales</taxon>
        <taxon>Mycobacteriaceae</taxon>
        <taxon>Mycolicibacter</taxon>
    </lineage>
</organism>
<sequence>APPPPPAPPLSPGDALSAMYMVTGLSQQARRAAGTSARRRRAPEPDAVAAPAEAAVAEEKAKARRRRRAKTDMIGRGHEYMDLEDAVLPSGLTALAGDAFGGGATTPMTPGTWMPEQRRQTT</sequence>
<feature type="non-terminal residue" evidence="3">
    <location>
        <position position="1"/>
    </location>
</feature>
<feature type="region of interest" description="Disordered" evidence="1">
    <location>
        <begin position="24"/>
        <end position="70"/>
    </location>
</feature>
<evidence type="ECO:0000313" key="3">
    <source>
        <dbReference type="EMBL" id="MEB3035148.1"/>
    </source>
</evidence>
<proteinExistence type="predicted"/>